<comment type="similarity">
    <text evidence="1">Belongs to the AHA1 family.</text>
</comment>
<protein>
    <submittedName>
        <fullName evidence="3">SRPBCC domain-containing protein</fullName>
    </submittedName>
</protein>
<dbReference type="Pfam" id="PF08327">
    <property type="entry name" value="AHSA1"/>
    <property type="match status" value="1"/>
</dbReference>
<reference evidence="3" key="2">
    <citation type="journal article" date="2022" name="Microbiol. Resour. Announc.">
        <title>Metagenome Sequencing to Explore Phylogenomics of Terrestrial Cyanobacteria.</title>
        <authorList>
            <person name="Ward R.D."/>
            <person name="Stajich J.E."/>
            <person name="Johansen J.R."/>
            <person name="Huntemann M."/>
            <person name="Clum A."/>
            <person name="Foster B."/>
            <person name="Foster B."/>
            <person name="Roux S."/>
            <person name="Palaniappan K."/>
            <person name="Varghese N."/>
            <person name="Mukherjee S."/>
            <person name="Reddy T.B.K."/>
            <person name="Daum C."/>
            <person name="Copeland A."/>
            <person name="Chen I.A."/>
            <person name="Ivanova N.N."/>
            <person name="Kyrpides N.C."/>
            <person name="Shapiro N."/>
            <person name="Eloe-Fadrosh E.A."/>
            <person name="Pietrasiak N."/>
        </authorList>
    </citation>
    <scope>NUCLEOTIDE SEQUENCE</scope>
    <source>
        <strain evidence="3">CPER-KK1</strain>
    </source>
</reference>
<reference evidence="3" key="1">
    <citation type="submission" date="2021-05" db="EMBL/GenBank/DDBJ databases">
        <authorList>
            <person name="Pietrasiak N."/>
            <person name="Ward R."/>
            <person name="Stajich J.E."/>
            <person name="Kurbessoian T."/>
        </authorList>
    </citation>
    <scope>NUCLEOTIDE SEQUENCE</scope>
    <source>
        <strain evidence="3">CPER-KK1</strain>
    </source>
</reference>
<dbReference type="Proteomes" id="UP000753908">
    <property type="component" value="Unassembled WGS sequence"/>
</dbReference>
<gene>
    <name evidence="3" type="ORF">KME25_21500</name>
</gene>
<dbReference type="InterPro" id="IPR023393">
    <property type="entry name" value="START-like_dom_sf"/>
</dbReference>
<name>A0A951PP45_9CYAN</name>
<dbReference type="AlphaFoldDB" id="A0A951PP45"/>
<comment type="caution">
    <text evidence="3">The sequence shown here is derived from an EMBL/GenBank/DDBJ whole genome shotgun (WGS) entry which is preliminary data.</text>
</comment>
<organism evidence="3 4">
    <name type="scientific">Symplocastrum torsivum CPER-KK1</name>
    <dbReference type="NCBI Taxonomy" id="450513"/>
    <lineage>
        <taxon>Bacteria</taxon>
        <taxon>Bacillati</taxon>
        <taxon>Cyanobacteriota</taxon>
        <taxon>Cyanophyceae</taxon>
        <taxon>Oscillatoriophycideae</taxon>
        <taxon>Oscillatoriales</taxon>
        <taxon>Microcoleaceae</taxon>
        <taxon>Symplocastrum</taxon>
    </lineage>
</organism>
<feature type="domain" description="Activator of Hsp90 ATPase homologue 1/2-like C-terminal" evidence="2">
    <location>
        <begin position="2"/>
        <end position="86"/>
    </location>
</feature>
<dbReference type="InterPro" id="IPR013538">
    <property type="entry name" value="ASHA1/2-like_C"/>
</dbReference>
<evidence type="ECO:0000259" key="2">
    <source>
        <dbReference type="Pfam" id="PF08327"/>
    </source>
</evidence>
<proteinExistence type="inferred from homology"/>
<dbReference type="Gene3D" id="3.30.530.20">
    <property type="match status" value="1"/>
</dbReference>
<evidence type="ECO:0000313" key="3">
    <source>
        <dbReference type="EMBL" id="MBW4546993.1"/>
    </source>
</evidence>
<evidence type="ECO:0000256" key="1">
    <source>
        <dbReference type="ARBA" id="ARBA00006817"/>
    </source>
</evidence>
<dbReference type="EMBL" id="JAHHIF010000033">
    <property type="protein sequence ID" value="MBW4546993.1"/>
    <property type="molecule type" value="Genomic_DNA"/>
</dbReference>
<accession>A0A951PP45</accession>
<dbReference type="SUPFAM" id="SSF55961">
    <property type="entry name" value="Bet v1-like"/>
    <property type="match status" value="1"/>
</dbReference>
<evidence type="ECO:0000313" key="4">
    <source>
        <dbReference type="Proteomes" id="UP000753908"/>
    </source>
</evidence>
<sequence>MRWCGPRDFTILFSSADFRPGGAYRTCLRSPEGKDYWLQGVYREIVGLERLVFTHAWEDEDGKPKHETLVTVTFAEHDGKTKLTLLFITPGEGTHNRPI</sequence>